<dbReference type="EnsemblMetazoa" id="XM_017134445.2">
    <property type="protein sequence ID" value="XP_016989934.2"/>
    <property type="gene ID" value="LOC108052119"/>
</dbReference>
<feature type="compositionally biased region" description="Low complexity" evidence="1">
    <location>
        <begin position="483"/>
        <end position="497"/>
    </location>
</feature>
<feature type="compositionally biased region" description="Low complexity" evidence="1">
    <location>
        <begin position="907"/>
        <end position="920"/>
    </location>
</feature>
<feature type="compositionally biased region" description="Basic and acidic residues" evidence="1">
    <location>
        <begin position="443"/>
        <end position="458"/>
    </location>
</feature>
<feature type="compositionally biased region" description="Basic residues" evidence="1">
    <location>
        <begin position="1101"/>
        <end position="1114"/>
    </location>
</feature>
<reference evidence="2" key="2">
    <citation type="submission" date="2025-05" db="UniProtKB">
        <authorList>
            <consortium name="EnsemblMetazoa"/>
        </authorList>
    </citation>
    <scope>IDENTIFICATION</scope>
</reference>
<feature type="region of interest" description="Disordered" evidence="1">
    <location>
        <begin position="1091"/>
        <end position="1114"/>
    </location>
</feature>
<feature type="compositionally biased region" description="Basic and acidic residues" evidence="1">
    <location>
        <begin position="309"/>
        <end position="321"/>
    </location>
</feature>
<dbReference type="RefSeq" id="XP_016989934.2">
    <property type="nucleotide sequence ID" value="XM_017134445.2"/>
</dbReference>
<feature type="compositionally biased region" description="Polar residues" evidence="1">
    <location>
        <begin position="194"/>
        <end position="207"/>
    </location>
</feature>
<feature type="region of interest" description="Disordered" evidence="1">
    <location>
        <begin position="907"/>
        <end position="949"/>
    </location>
</feature>
<feature type="region of interest" description="Disordered" evidence="1">
    <location>
        <begin position="666"/>
        <end position="703"/>
    </location>
</feature>
<protein>
    <submittedName>
        <fullName evidence="2">Uncharacterized protein</fullName>
    </submittedName>
</protein>
<keyword evidence="3" id="KW-1185">Reference proteome</keyword>
<feature type="region of interest" description="Disordered" evidence="1">
    <location>
        <begin position="237"/>
        <end position="352"/>
    </location>
</feature>
<dbReference type="Proteomes" id="UP001652680">
    <property type="component" value="Unassembled WGS sequence"/>
</dbReference>
<dbReference type="GeneID" id="108052119"/>
<name>A0ABM5I4G8_DRORH</name>
<feature type="compositionally biased region" description="Basic and acidic residues" evidence="1">
    <location>
        <begin position="268"/>
        <end position="295"/>
    </location>
</feature>
<feature type="compositionally biased region" description="Basic and acidic residues" evidence="1">
    <location>
        <begin position="208"/>
        <end position="219"/>
    </location>
</feature>
<proteinExistence type="predicted"/>
<organism evidence="2 3">
    <name type="scientific">Drosophila rhopaloa</name>
    <name type="common">Fruit fly</name>
    <dbReference type="NCBI Taxonomy" id="1041015"/>
    <lineage>
        <taxon>Eukaryota</taxon>
        <taxon>Metazoa</taxon>
        <taxon>Ecdysozoa</taxon>
        <taxon>Arthropoda</taxon>
        <taxon>Hexapoda</taxon>
        <taxon>Insecta</taxon>
        <taxon>Pterygota</taxon>
        <taxon>Neoptera</taxon>
        <taxon>Endopterygota</taxon>
        <taxon>Diptera</taxon>
        <taxon>Brachycera</taxon>
        <taxon>Muscomorpha</taxon>
        <taxon>Ephydroidea</taxon>
        <taxon>Drosophilidae</taxon>
        <taxon>Drosophila</taxon>
        <taxon>Sophophora</taxon>
    </lineage>
</organism>
<evidence type="ECO:0000313" key="2">
    <source>
        <dbReference type="EnsemblMetazoa" id="XP_016989934.2"/>
    </source>
</evidence>
<reference evidence="3" key="1">
    <citation type="journal article" date="2021" name="Elife">
        <title>Highly contiguous assemblies of 101 drosophilid genomes.</title>
        <authorList>
            <person name="Kim B.Y."/>
            <person name="Wang J.R."/>
            <person name="Miller D.E."/>
            <person name="Barmina O."/>
            <person name="Delaney E."/>
            <person name="Thompson A."/>
            <person name="Comeault A.A."/>
            <person name="Peede D."/>
            <person name="D'Agostino E.R."/>
            <person name="Pelaez J."/>
            <person name="Aguilar J.M."/>
            <person name="Haji D."/>
            <person name="Matsunaga T."/>
            <person name="Armstrong E.E."/>
            <person name="Zych M."/>
            <person name="Ogawa Y."/>
            <person name="Stamenkovic-Radak M."/>
            <person name="Jelic M."/>
            <person name="Veselinovic M.S."/>
            <person name="Tanaskovic M."/>
            <person name="Eric P."/>
            <person name="Gao J.J."/>
            <person name="Katoh T.K."/>
            <person name="Toda M.J."/>
            <person name="Watabe H."/>
            <person name="Watada M."/>
            <person name="Davis J.S."/>
            <person name="Moyle L.C."/>
            <person name="Manoli G."/>
            <person name="Bertolini E."/>
            <person name="Kostal V."/>
            <person name="Hawley R.S."/>
            <person name="Takahashi A."/>
            <person name="Jones C.D."/>
            <person name="Price D.K."/>
            <person name="Whiteman N."/>
            <person name="Kopp A."/>
            <person name="Matute D.R."/>
            <person name="Petrov D.A."/>
        </authorList>
    </citation>
    <scope>NUCLEOTIDE SEQUENCE [LARGE SCALE GENOMIC DNA]</scope>
</reference>
<feature type="compositionally biased region" description="Polar residues" evidence="1">
    <location>
        <begin position="463"/>
        <end position="472"/>
    </location>
</feature>
<evidence type="ECO:0000256" key="1">
    <source>
        <dbReference type="SAM" id="MobiDB-lite"/>
    </source>
</evidence>
<feature type="compositionally biased region" description="Polar residues" evidence="1">
    <location>
        <begin position="687"/>
        <end position="700"/>
    </location>
</feature>
<accession>A0ABM5I4G8</accession>
<evidence type="ECO:0000313" key="3">
    <source>
        <dbReference type="Proteomes" id="UP001652680"/>
    </source>
</evidence>
<feature type="region of interest" description="Disordered" evidence="1">
    <location>
        <begin position="194"/>
        <end position="219"/>
    </location>
</feature>
<sequence>MSFTMTNRSLIRFESAKDEDEWKRTLIFFNVDISGAVCCDRRNEITAPRTSECNGKRRNPGGGLGNPITESAMSFGAPNKFHAHSHDDFDHGNYSRRRDNSAYFDSCRHFHHRTTEPRRGIAVKESVSPCNSVNSADFHFTPDNETERLYEHDEYYEEEECEPCHKIDLTSEFSEEEKTFRHYQKIEPNTYSRFESPNNYYSYSPRQTQEHYRETRLPEPYERDYYYREEPHNNYKRDYIVSLPRDPRSTPQKSRPKRIHRQASGYLPREHAPNYYLHEYKDYKNRNDYKPDQNYKRQPAKNYQNQYSDSHHFDYPDYYEHKRLKPPRTPFPKPQPKYHKYYSNQPSYKDINEPLKYPRKMYKAEVEPRFQDEKMPFLKPPEAPQIKYNRSNRHYQPEKIPHRKSCNHCPATREAAKKYDEISKDIFSLGQPLRHNFNNSVDRSYKEKKSNRKLENRYKIHSNAEQSNTNISKKYFKDEVSPRKNPNNVNNDVPRPQRILRSGTKYLNKSTSREYNRQKSRSYHKSPVDQKKAVDFVRFKDLNEGSEIPHRIRECSKTPSSIFFTIEIPYKKKERKQSYPQKNRYITKRSDSGCETFASNLNSDFKPKDRSRYLEGNCKSNKLVKPQTSIYDAQSNFRPKTIRQKISGFLKRSKICLKRSKLFGNNSKILKPGQSRPNGYHNKRSDSALNSPKTSNQSMESRIPIFGPSLKNVSQRYLSRIRKRCPYPTVYRGKSHQLPENNNEMYHEYSMYNVLSSADHRPKVNNDDYDRGLSKRTSQYFRTIAPGNSYKVSNRVSSGNCSLYSKDTSEDPIKPSQINVCLTIRATDVSLSNPRIISSKVIRGHGLSSKGNDHIGETDSNMDVKISTSPNHSLSRQTSGCTLCGSNSISSHENLFKNVREPKFSCSLSSNSSKSVSFRSQKTGTSHENKCNQKSTPPDLIKSRSPQKVCPRHHIRTKWSLTRHSKSCNHQPDCGHCFSPDRLENNNSRPCRSNMIEKCSKPPTLCQSDTNKRSCLKGVSNKTERIPPKRIILKTNSSKSLVSRSVSRTSSSNKSLCPTKNKDLDITNKSKCHRSQSHNITIGDEGKIEVPPRKSCSCPRQRPKTFPKVPIRRTHPLPATKSECASKVSPKTSESTIGKCSGGASQRDNTRNIKQPDQMQLACCPDPIPKWSCGPQSEYASSFPALPSQHQESMESSIRGDLCCPKISNDWDMESSCRRSFVEELKKELLESFRTEQQIESHGPFLRPTPQIMIFPCVPDAMCQPSPNINPILFRRPESVVCWAPCSKAQAPL</sequence>
<feature type="region of interest" description="Disordered" evidence="1">
    <location>
        <begin position="438"/>
        <end position="528"/>
    </location>
</feature>